<reference evidence="2 3" key="1">
    <citation type="journal article" date="2018" name="BMC Genomics">
        <title>The genome of Naegleria lovaniensis, the basis for a comparative approach to unravel pathogenicity factors of the human pathogenic amoeba N. fowleri.</title>
        <authorList>
            <person name="Liechti N."/>
            <person name="Schurch N."/>
            <person name="Bruggmann R."/>
            <person name="Wittwer M."/>
        </authorList>
    </citation>
    <scope>NUCLEOTIDE SEQUENCE [LARGE SCALE GENOMIC DNA]</scope>
    <source>
        <strain evidence="2 3">ATCC 30569</strain>
    </source>
</reference>
<dbReference type="EMBL" id="PYSW02000017">
    <property type="protein sequence ID" value="KAG2385860.1"/>
    <property type="molecule type" value="Genomic_DNA"/>
</dbReference>
<evidence type="ECO:0000256" key="1">
    <source>
        <dbReference type="SAM" id="MobiDB-lite"/>
    </source>
</evidence>
<accession>A0AA88GS52</accession>
<evidence type="ECO:0000313" key="3">
    <source>
        <dbReference type="Proteomes" id="UP000816034"/>
    </source>
</evidence>
<feature type="region of interest" description="Disordered" evidence="1">
    <location>
        <begin position="1"/>
        <end position="41"/>
    </location>
</feature>
<sequence>MFKQNSSLTSTTSKPTPPSSTATTSQAFSSASLENHHQGNDKKKFISRYQHTRHNIKQTNKQNNLEELQKKKMSLEVLQSGFKKMSNIKSSMYHQVMDELHDEELLNIKPITTASSSAFAKWQSEADQKQPSVQSTFSSSGAQTNNHSNSSNRERSRRFLESLDIFNENAEKFSSASKGVDVITKQQDIEEQHDGEEEQSIDQSSITDLDEKELEQEIASLDQQLYGLNTIINDSFKNDEPQLDMPYKQDSHHSHNEQQHHSPRTSHTKIHLQENHHPSPYKEEKEKLFKLDRLKELIEYKKELDRREVLIERLIIGLRKENQMHRYKLKEVEKFCSEFSWSQDNLLEDIKRNLFSDSDTTLKNDDEDKNQH</sequence>
<dbReference type="GeneID" id="68095464"/>
<keyword evidence="3" id="KW-1185">Reference proteome</keyword>
<feature type="compositionally biased region" description="Low complexity" evidence="1">
    <location>
        <begin position="1"/>
        <end position="32"/>
    </location>
</feature>
<protein>
    <submittedName>
        <fullName evidence="2">Uncharacterized protein</fullName>
    </submittedName>
</protein>
<comment type="caution">
    <text evidence="2">The sequence shown here is derived from an EMBL/GenBank/DDBJ whole genome shotgun (WGS) entry which is preliminary data.</text>
</comment>
<feature type="compositionally biased region" description="Basic and acidic residues" evidence="1">
    <location>
        <begin position="247"/>
        <end position="260"/>
    </location>
</feature>
<name>A0AA88GS52_NAELO</name>
<gene>
    <name evidence="2" type="ORF">C9374_003009</name>
</gene>
<feature type="region of interest" description="Disordered" evidence="1">
    <location>
        <begin position="237"/>
        <end position="284"/>
    </location>
</feature>
<dbReference type="Proteomes" id="UP000816034">
    <property type="component" value="Unassembled WGS sequence"/>
</dbReference>
<feature type="compositionally biased region" description="Basic residues" evidence="1">
    <location>
        <begin position="261"/>
        <end position="270"/>
    </location>
</feature>
<evidence type="ECO:0000313" key="2">
    <source>
        <dbReference type="EMBL" id="KAG2385860.1"/>
    </source>
</evidence>
<dbReference type="AlphaFoldDB" id="A0AA88GS52"/>
<organism evidence="2 3">
    <name type="scientific">Naegleria lovaniensis</name>
    <name type="common">Amoeba</name>
    <dbReference type="NCBI Taxonomy" id="51637"/>
    <lineage>
        <taxon>Eukaryota</taxon>
        <taxon>Discoba</taxon>
        <taxon>Heterolobosea</taxon>
        <taxon>Tetramitia</taxon>
        <taxon>Eutetramitia</taxon>
        <taxon>Vahlkampfiidae</taxon>
        <taxon>Naegleria</taxon>
    </lineage>
</organism>
<feature type="compositionally biased region" description="Basic and acidic residues" evidence="1">
    <location>
        <begin position="271"/>
        <end position="284"/>
    </location>
</feature>
<feature type="compositionally biased region" description="Polar residues" evidence="1">
    <location>
        <begin position="129"/>
        <end position="144"/>
    </location>
</feature>
<feature type="region of interest" description="Disordered" evidence="1">
    <location>
        <begin position="122"/>
        <end position="155"/>
    </location>
</feature>
<proteinExistence type="predicted"/>
<dbReference type="RefSeq" id="XP_044549853.1">
    <property type="nucleotide sequence ID" value="XM_044692490.1"/>
</dbReference>